<evidence type="ECO:0000256" key="3">
    <source>
        <dbReference type="ARBA" id="ARBA00022695"/>
    </source>
</evidence>
<organism evidence="6 7">
    <name type="scientific">Carnegiea gigantea</name>
    <dbReference type="NCBI Taxonomy" id="171969"/>
    <lineage>
        <taxon>Eukaryota</taxon>
        <taxon>Viridiplantae</taxon>
        <taxon>Streptophyta</taxon>
        <taxon>Embryophyta</taxon>
        <taxon>Tracheophyta</taxon>
        <taxon>Spermatophyta</taxon>
        <taxon>Magnoliopsida</taxon>
        <taxon>eudicotyledons</taxon>
        <taxon>Gunneridae</taxon>
        <taxon>Pentapetalae</taxon>
        <taxon>Caryophyllales</taxon>
        <taxon>Cactineae</taxon>
        <taxon>Cactaceae</taxon>
        <taxon>Cactoideae</taxon>
        <taxon>Echinocereeae</taxon>
        <taxon>Carnegiea</taxon>
    </lineage>
</organism>
<dbReference type="GO" id="GO:0000428">
    <property type="term" value="C:DNA-directed RNA polymerase complex"/>
    <property type="evidence" value="ECO:0007669"/>
    <property type="project" value="UniProtKB-KW"/>
</dbReference>
<proteinExistence type="predicted"/>
<evidence type="ECO:0000256" key="2">
    <source>
        <dbReference type="ARBA" id="ARBA00022679"/>
    </source>
</evidence>
<dbReference type="InterPro" id="IPR023214">
    <property type="entry name" value="HAD_sf"/>
</dbReference>
<evidence type="ECO:0000256" key="4">
    <source>
        <dbReference type="ARBA" id="ARBA00023163"/>
    </source>
</evidence>
<sequence length="329" mass="37333">MYSPRNHRRHHYLHLHLIPLLLFSLLSLSTPQHLPTAYPEDRLPPLPSIRKSGRHDLIYCQSWRFSIETNDAGKWFSAPSRCIQFVTQYMTGQGYSSDSEMVAGNSLEFAHSVQIAADGKDAWIFDIDDTLLSNLPYYQARGFGLVEVVQHIVVRRAHCGTLRGISVSPRNISPRNDMMPGKFFIPTLIGRVLADDIYMGSRCVATRNQDMRVGLVNRFITFRTQPISIRTPLTCRSTSWICRLCYGRSSTHGNLVEWGEVVGIIAGQSVGEHGTQLTLRTFHTGGVLSGGIAEYVRQYEPLLMEKSNSMRIWFIPHVYVMDTPPFYVI</sequence>
<feature type="signal peptide" evidence="5">
    <location>
        <begin position="1"/>
        <end position="31"/>
    </location>
</feature>
<dbReference type="SUPFAM" id="SSF64484">
    <property type="entry name" value="beta and beta-prime subunits of DNA dependent RNA-polymerase"/>
    <property type="match status" value="1"/>
</dbReference>
<feature type="chain" id="PRO_5040131794" description="DNA-directed RNA polymerase" evidence="5">
    <location>
        <begin position="32"/>
        <end position="329"/>
    </location>
</feature>
<dbReference type="PANTHER" id="PTHR34995:SF1">
    <property type="entry name" value="DNA-DIRECTED RNA POLYMERASE SUBUNIT BETA"/>
    <property type="match status" value="1"/>
</dbReference>
<dbReference type="Gene3D" id="3.40.50.1000">
    <property type="entry name" value="HAD superfamily/HAD-like"/>
    <property type="match status" value="1"/>
</dbReference>
<accession>A0A9Q1KKI5</accession>
<gene>
    <name evidence="6" type="ORF">Cgig2_024050</name>
</gene>
<dbReference type="PANTHER" id="PTHR34995">
    <property type="entry name" value="DNA-DIRECTED RNA POLYMERASE SUBUNIT BETA"/>
    <property type="match status" value="1"/>
</dbReference>
<keyword evidence="2" id="KW-0808">Transferase</keyword>
<protein>
    <recommendedName>
        <fullName evidence="8">DNA-directed RNA polymerase</fullName>
    </recommendedName>
</protein>
<dbReference type="AlphaFoldDB" id="A0A9Q1KKI5"/>
<dbReference type="Pfam" id="PF03767">
    <property type="entry name" value="Acid_phosphat_B"/>
    <property type="match status" value="1"/>
</dbReference>
<keyword evidence="1" id="KW-0240">DNA-directed RNA polymerase</keyword>
<evidence type="ECO:0000313" key="6">
    <source>
        <dbReference type="EMBL" id="KAJ8444486.1"/>
    </source>
</evidence>
<keyword evidence="5" id="KW-0732">Signal</keyword>
<dbReference type="GO" id="GO:0003899">
    <property type="term" value="F:DNA-directed RNA polymerase activity"/>
    <property type="evidence" value="ECO:0007669"/>
    <property type="project" value="UniProtKB-EC"/>
</dbReference>
<evidence type="ECO:0000256" key="5">
    <source>
        <dbReference type="SAM" id="SignalP"/>
    </source>
</evidence>
<reference evidence="6" key="1">
    <citation type="submission" date="2022-04" db="EMBL/GenBank/DDBJ databases">
        <title>Carnegiea gigantea Genome sequencing and assembly v2.</title>
        <authorList>
            <person name="Copetti D."/>
            <person name="Sanderson M.J."/>
            <person name="Burquez A."/>
            <person name="Wojciechowski M.F."/>
        </authorList>
    </citation>
    <scope>NUCLEOTIDE SEQUENCE</scope>
    <source>
        <strain evidence="6">SGP5-SGP5p</strain>
        <tissue evidence="6">Aerial part</tissue>
    </source>
</reference>
<name>A0A9Q1KKI5_9CARY</name>
<keyword evidence="3" id="KW-0548">Nucleotidyltransferase</keyword>
<evidence type="ECO:0008006" key="8">
    <source>
        <dbReference type="Google" id="ProtNLM"/>
    </source>
</evidence>
<evidence type="ECO:0000313" key="7">
    <source>
        <dbReference type="Proteomes" id="UP001153076"/>
    </source>
</evidence>
<dbReference type="InterPro" id="IPR005519">
    <property type="entry name" value="Acid_phosphat_B-like"/>
</dbReference>
<dbReference type="OrthoDB" id="1935921at2759"/>
<keyword evidence="7" id="KW-1185">Reference proteome</keyword>
<dbReference type="GO" id="GO:0003677">
    <property type="term" value="F:DNA binding"/>
    <property type="evidence" value="ECO:0007669"/>
    <property type="project" value="InterPro"/>
</dbReference>
<keyword evidence="4" id="KW-0804">Transcription</keyword>
<dbReference type="InterPro" id="IPR050254">
    <property type="entry name" value="RNA_pol_beta''_euk"/>
</dbReference>
<dbReference type="EMBL" id="JAKOGI010000097">
    <property type="protein sequence ID" value="KAJ8444486.1"/>
    <property type="molecule type" value="Genomic_DNA"/>
</dbReference>
<dbReference type="Proteomes" id="UP001153076">
    <property type="component" value="Unassembled WGS sequence"/>
</dbReference>
<evidence type="ECO:0000256" key="1">
    <source>
        <dbReference type="ARBA" id="ARBA00022478"/>
    </source>
</evidence>
<dbReference type="GO" id="GO:0006351">
    <property type="term" value="P:DNA-templated transcription"/>
    <property type="evidence" value="ECO:0007669"/>
    <property type="project" value="InterPro"/>
</dbReference>
<comment type="caution">
    <text evidence="6">The sequence shown here is derived from an EMBL/GenBank/DDBJ whole genome shotgun (WGS) entry which is preliminary data.</text>
</comment>